<evidence type="ECO:0000313" key="3">
    <source>
        <dbReference type="Proteomes" id="UP000198858"/>
    </source>
</evidence>
<proteinExistence type="predicted"/>
<evidence type="ECO:0000259" key="1">
    <source>
        <dbReference type="Pfam" id="PF18990"/>
    </source>
</evidence>
<sequence length="440" mass="48780">MKKLILTSLIFGLHFITINAQSYIGHRIDNYSGVHGIILNPSSVVDSRMKTDINILSISAFGGSDYFAIDLSSLKDSEEGFDFEDSMEKNPKEDNQFFLNVDILGPSFMFNLSPIHSLGVTTRVRTFLNLNNINGNLYESLSEDFDSGDNFDFNMENFTGTVHAWGEIGVTYGRILMQKDVHFLKGGVTLKYLAGAGGVFANTPSLMGNYNGTNEILTTMGSLNYGLATDFDTDDIEFKNTTSGFGGDLGFTYEYRNSTAPDSLSKKDNKYKFKLGLSITDIGSISYNDSEVTNYDLNNSVETGDFEDQTIEEFLDENYNGTEQIVNSKINLPTALHFLADYEIRKRIYLSLNGSLSLINEDKKQANRIINTISITPRFETKIFSFYLPMGIRQYDGFSAGAGFRLGPVTIGSASAITTLLSDSSKTADVYIGLKVPIYQ</sequence>
<feature type="domain" description="DUF5723" evidence="1">
    <location>
        <begin position="41"/>
        <end position="411"/>
    </location>
</feature>
<evidence type="ECO:0000313" key="2">
    <source>
        <dbReference type="EMBL" id="SDS26985.1"/>
    </source>
</evidence>
<gene>
    <name evidence="2" type="ORF">SAMN04488552_2639</name>
</gene>
<dbReference type="RefSeq" id="WP_089663259.1">
    <property type="nucleotide sequence ID" value="NZ_LT629745.1"/>
</dbReference>
<dbReference type="EMBL" id="LT629745">
    <property type="protein sequence ID" value="SDS26985.1"/>
    <property type="molecule type" value="Genomic_DNA"/>
</dbReference>
<keyword evidence="3" id="KW-1185">Reference proteome</keyword>
<dbReference type="AlphaFoldDB" id="A0A1H1QUE0"/>
<dbReference type="Pfam" id="PF18990">
    <property type="entry name" value="DUF5723"/>
    <property type="match status" value="1"/>
</dbReference>
<organism evidence="2 3">
    <name type="scientific">Christiangramia echinicola</name>
    <dbReference type="NCBI Taxonomy" id="279359"/>
    <lineage>
        <taxon>Bacteria</taxon>
        <taxon>Pseudomonadati</taxon>
        <taxon>Bacteroidota</taxon>
        <taxon>Flavobacteriia</taxon>
        <taxon>Flavobacteriales</taxon>
        <taxon>Flavobacteriaceae</taxon>
        <taxon>Christiangramia</taxon>
    </lineage>
</organism>
<protein>
    <recommendedName>
        <fullName evidence="1">DUF5723 domain-containing protein</fullName>
    </recommendedName>
</protein>
<accession>A0A1H1QUE0</accession>
<dbReference type="InterPro" id="IPR043781">
    <property type="entry name" value="DUF5723"/>
</dbReference>
<reference evidence="2 3" key="1">
    <citation type="submission" date="2016-10" db="EMBL/GenBank/DDBJ databases">
        <authorList>
            <person name="Varghese N."/>
            <person name="Submissions S."/>
        </authorList>
    </citation>
    <scope>NUCLEOTIDE SEQUENCE [LARGE SCALE GENOMIC DNA]</scope>
    <source>
        <strain evidence="2 3">Mar_2010_102</strain>
    </source>
</reference>
<dbReference type="STRING" id="1250231.SAMN04488552_2639"/>
<name>A0A1H1QUE0_9FLAO</name>
<dbReference type="Proteomes" id="UP000198858">
    <property type="component" value="Chromosome I"/>
</dbReference>